<sequence length="280" mass="28564">MARHRTTRGRTAFTPTQASKRARGTHRLPGGRVSTVGRIAVAAVAAGAIVGTAALHTAPGVVEVGVSPLANGVDLAAVFAPHRDATSAAPQPIVTTRPADPAAEAGKLAKAAQLTADSLAKAAEEKAAADKTAADKAAADKAAAELAARAKVVKPTEGTFTSGFGSRWGSMHYGIDLANAIGTPIVSVADGVVVEAGPASGFGLWVRVQHNDGTITVYGHVNETLVQQGQQVRAGQEIATLGNRGESTGPHLHFEVWLHGSAAEKIDPLPWLAERGVAIS</sequence>
<dbReference type="InterPro" id="IPR011055">
    <property type="entry name" value="Dup_hybrid_motif"/>
</dbReference>
<dbReference type="EMBL" id="VUOB01000063">
    <property type="protein sequence ID" value="KAA2254111.1"/>
    <property type="molecule type" value="Genomic_DNA"/>
</dbReference>
<evidence type="ECO:0000313" key="3">
    <source>
        <dbReference type="EMBL" id="KAA2254111.1"/>
    </source>
</evidence>
<comment type="caution">
    <text evidence="3">The sequence shown here is derived from an EMBL/GenBank/DDBJ whole genome shotgun (WGS) entry which is preliminary data.</text>
</comment>
<dbReference type="SUPFAM" id="SSF51261">
    <property type="entry name" value="Duplicated hybrid motif"/>
    <property type="match status" value="1"/>
</dbReference>
<dbReference type="PANTHER" id="PTHR21666">
    <property type="entry name" value="PEPTIDASE-RELATED"/>
    <property type="match status" value="1"/>
</dbReference>
<reference evidence="3 4" key="1">
    <citation type="submission" date="2019-09" db="EMBL/GenBank/DDBJ databases">
        <title>Goodfellowia gen. nov., a new genus of the Pseudonocardineae related to Actinoalloteichus, containing Goodfellowia coeruleoviolacea gen. nov., comb. nov. gen. nov., comb. nov.</title>
        <authorList>
            <person name="Labeda D."/>
        </authorList>
    </citation>
    <scope>NUCLEOTIDE SEQUENCE [LARGE SCALE GENOMIC DNA]</scope>
    <source>
        <strain evidence="3 4">AN110305</strain>
    </source>
</reference>
<feature type="domain" description="M23ase beta-sheet core" evidence="2">
    <location>
        <begin position="171"/>
        <end position="262"/>
    </location>
</feature>
<dbReference type="InterPro" id="IPR016047">
    <property type="entry name" value="M23ase_b-sheet_dom"/>
</dbReference>
<proteinExistence type="predicted"/>
<dbReference type="CDD" id="cd12797">
    <property type="entry name" value="M23_peptidase"/>
    <property type="match status" value="1"/>
</dbReference>
<dbReference type="Pfam" id="PF01551">
    <property type="entry name" value="Peptidase_M23"/>
    <property type="match status" value="1"/>
</dbReference>
<evidence type="ECO:0000259" key="2">
    <source>
        <dbReference type="Pfam" id="PF01551"/>
    </source>
</evidence>
<feature type="region of interest" description="Disordered" evidence="1">
    <location>
        <begin position="1"/>
        <end position="31"/>
    </location>
</feature>
<gene>
    <name evidence="3" type="ORF">F0L68_31390</name>
</gene>
<dbReference type="GO" id="GO:0004222">
    <property type="term" value="F:metalloendopeptidase activity"/>
    <property type="evidence" value="ECO:0007669"/>
    <property type="project" value="TreeGrafter"/>
</dbReference>
<dbReference type="Gene3D" id="2.70.70.10">
    <property type="entry name" value="Glucose Permease (Domain IIA)"/>
    <property type="match status" value="1"/>
</dbReference>
<keyword evidence="4" id="KW-1185">Reference proteome</keyword>
<organism evidence="3 4">
    <name type="scientific">Solihabitans fulvus</name>
    <dbReference type="NCBI Taxonomy" id="1892852"/>
    <lineage>
        <taxon>Bacteria</taxon>
        <taxon>Bacillati</taxon>
        <taxon>Actinomycetota</taxon>
        <taxon>Actinomycetes</taxon>
        <taxon>Pseudonocardiales</taxon>
        <taxon>Pseudonocardiaceae</taxon>
        <taxon>Solihabitans</taxon>
    </lineage>
</organism>
<evidence type="ECO:0000313" key="4">
    <source>
        <dbReference type="Proteomes" id="UP000323454"/>
    </source>
</evidence>
<accession>A0A5B2WR19</accession>
<dbReference type="AlphaFoldDB" id="A0A5B2WR19"/>
<reference evidence="3 4" key="2">
    <citation type="submission" date="2019-09" db="EMBL/GenBank/DDBJ databases">
        <authorList>
            <person name="Jin C."/>
        </authorList>
    </citation>
    <scope>NUCLEOTIDE SEQUENCE [LARGE SCALE GENOMIC DNA]</scope>
    <source>
        <strain evidence="3 4">AN110305</strain>
    </source>
</reference>
<protein>
    <submittedName>
        <fullName evidence="3">M23 family metallopeptidase</fullName>
    </submittedName>
</protein>
<name>A0A5B2WR19_9PSEU</name>
<dbReference type="Proteomes" id="UP000323454">
    <property type="component" value="Unassembled WGS sequence"/>
</dbReference>
<dbReference type="RefSeq" id="WP_149853476.1">
    <property type="nucleotide sequence ID" value="NZ_VUOB01000063.1"/>
</dbReference>
<dbReference type="PANTHER" id="PTHR21666:SF270">
    <property type="entry name" value="MUREIN HYDROLASE ACTIVATOR ENVC"/>
    <property type="match status" value="1"/>
</dbReference>
<dbReference type="InterPro" id="IPR050570">
    <property type="entry name" value="Cell_wall_metabolism_enzyme"/>
</dbReference>
<evidence type="ECO:0000256" key="1">
    <source>
        <dbReference type="SAM" id="MobiDB-lite"/>
    </source>
</evidence>
<dbReference type="OrthoDB" id="1099523at2"/>